<evidence type="ECO:0000259" key="3">
    <source>
        <dbReference type="Pfam" id="PF00892"/>
    </source>
</evidence>
<gene>
    <name evidence="4" type="ORF">Acy02nite_00310</name>
</gene>
<dbReference type="PANTHER" id="PTHR22911">
    <property type="entry name" value="ACYL-MALONYL CONDENSING ENZYME-RELATED"/>
    <property type="match status" value="1"/>
</dbReference>
<feature type="transmembrane region" description="Helical" evidence="2">
    <location>
        <begin position="45"/>
        <end position="66"/>
    </location>
</feature>
<dbReference type="InterPro" id="IPR000620">
    <property type="entry name" value="EamA_dom"/>
</dbReference>
<evidence type="ECO:0000313" key="5">
    <source>
        <dbReference type="Proteomes" id="UP000619479"/>
    </source>
</evidence>
<feature type="transmembrane region" description="Helical" evidence="2">
    <location>
        <begin position="269"/>
        <end position="286"/>
    </location>
</feature>
<feature type="domain" description="EamA" evidence="3">
    <location>
        <begin position="152"/>
        <end position="279"/>
    </location>
</feature>
<evidence type="ECO:0000256" key="2">
    <source>
        <dbReference type="SAM" id="Phobius"/>
    </source>
</evidence>
<keyword evidence="5" id="KW-1185">Reference proteome</keyword>
<sequence length="288" mass="29603">MTAQLEAPATTRAGRGIGGGLVTMMAGAASNQAGAAVGAHAFATIGPAGVVAVRQLVAAAVLLPVGRPPLHRFRWPQWWPTILLGLVFATMNLSLYTAVDRIGLGLAVTLEFLGPLGVALAGSRTRADLVCALGAGIGVYVLVLPRGGSDWAGIGCGLLAAGCWASYILLNRLLGRRLPGLQAPAAATTVSMLLSLPVLAWLITSGRMTSASLLFAAGAGVFSSVIPYAVDLVALRRVPPRFFGVVMSVHPVFAALAGLILLGEALRPHEWLGILIVVAVNALAVSRR</sequence>
<dbReference type="RefSeq" id="WP_203737248.1">
    <property type="nucleotide sequence ID" value="NZ_BAAAUC010000002.1"/>
</dbReference>
<feature type="transmembrane region" description="Helical" evidence="2">
    <location>
        <begin position="78"/>
        <end position="96"/>
    </location>
</feature>
<keyword evidence="2" id="KW-0472">Membrane</keyword>
<dbReference type="InterPro" id="IPR037185">
    <property type="entry name" value="EmrE-like"/>
</dbReference>
<protein>
    <submittedName>
        <fullName evidence="4">Membrane protein</fullName>
    </submittedName>
</protein>
<dbReference type="AlphaFoldDB" id="A0A919LXP8"/>
<organism evidence="4 5">
    <name type="scientific">Actinoplanes cyaneus</name>
    <dbReference type="NCBI Taxonomy" id="52696"/>
    <lineage>
        <taxon>Bacteria</taxon>
        <taxon>Bacillati</taxon>
        <taxon>Actinomycetota</taxon>
        <taxon>Actinomycetes</taxon>
        <taxon>Micromonosporales</taxon>
        <taxon>Micromonosporaceae</taxon>
        <taxon>Actinoplanes</taxon>
    </lineage>
</organism>
<name>A0A919LXP8_9ACTN</name>
<feature type="transmembrane region" description="Helical" evidence="2">
    <location>
        <begin position="242"/>
        <end position="263"/>
    </location>
</feature>
<dbReference type="PANTHER" id="PTHR22911:SF37">
    <property type="entry name" value="THREONINE_HOMOSERINE EXPORTER RHTA"/>
    <property type="match status" value="1"/>
</dbReference>
<keyword evidence="2" id="KW-0812">Transmembrane</keyword>
<reference evidence="4" key="1">
    <citation type="submission" date="2021-01" db="EMBL/GenBank/DDBJ databases">
        <title>Whole genome shotgun sequence of Actinoplanes cyaneus NBRC 14990.</title>
        <authorList>
            <person name="Komaki H."/>
            <person name="Tamura T."/>
        </authorList>
    </citation>
    <scope>NUCLEOTIDE SEQUENCE</scope>
    <source>
        <strain evidence="4">NBRC 14990</strain>
    </source>
</reference>
<feature type="transmembrane region" description="Helical" evidence="2">
    <location>
        <begin position="102"/>
        <end position="122"/>
    </location>
</feature>
<comment type="similarity">
    <text evidence="1">Belongs to the EamA transporter family.</text>
</comment>
<accession>A0A919LXP8</accession>
<feature type="transmembrane region" description="Helical" evidence="2">
    <location>
        <begin position="209"/>
        <end position="230"/>
    </location>
</feature>
<feature type="transmembrane region" description="Helical" evidence="2">
    <location>
        <begin position="151"/>
        <end position="170"/>
    </location>
</feature>
<comment type="caution">
    <text evidence="4">The sequence shown here is derived from an EMBL/GenBank/DDBJ whole genome shotgun (WGS) entry which is preliminary data.</text>
</comment>
<proteinExistence type="inferred from homology"/>
<evidence type="ECO:0000256" key="1">
    <source>
        <dbReference type="ARBA" id="ARBA00007362"/>
    </source>
</evidence>
<dbReference type="SUPFAM" id="SSF103481">
    <property type="entry name" value="Multidrug resistance efflux transporter EmrE"/>
    <property type="match status" value="2"/>
</dbReference>
<dbReference type="EMBL" id="BOMH01000001">
    <property type="protein sequence ID" value="GID62150.1"/>
    <property type="molecule type" value="Genomic_DNA"/>
</dbReference>
<keyword evidence="2" id="KW-1133">Transmembrane helix</keyword>
<dbReference type="GO" id="GO:0005886">
    <property type="term" value="C:plasma membrane"/>
    <property type="evidence" value="ECO:0007669"/>
    <property type="project" value="TreeGrafter"/>
</dbReference>
<feature type="transmembrane region" description="Helical" evidence="2">
    <location>
        <begin position="182"/>
        <end position="203"/>
    </location>
</feature>
<dbReference type="Proteomes" id="UP000619479">
    <property type="component" value="Unassembled WGS sequence"/>
</dbReference>
<evidence type="ECO:0000313" key="4">
    <source>
        <dbReference type="EMBL" id="GID62150.1"/>
    </source>
</evidence>
<dbReference type="GO" id="GO:0015565">
    <property type="term" value="F:threonine efflux transmembrane transporter activity"/>
    <property type="evidence" value="ECO:0007669"/>
    <property type="project" value="TreeGrafter"/>
</dbReference>
<feature type="transmembrane region" description="Helical" evidence="2">
    <location>
        <begin position="129"/>
        <end position="145"/>
    </location>
</feature>
<dbReference type="Pfam" id="PF00892">
    <property type="entry name" value="EamA"/>
    <property type="match status" value="1"/>
</dbReference>